<dbReference type="Proteomes" id="UP001152519">
    <property type="component" value="Unassembled WGS sequence"/>
</dbReference>
<organism evidence="1 2">
    <name type="scientific">Actinacidiphila cocklensis</name>
    <dbReference type="NCBI Taxonomy" id="887465"/>
    <lineage>
        <taxon>Bacteria</taxon>
        <taxon>Bacillati</taxon>
        <taxon>Actinomycetota</taxon>
        <taxon>Actinomycetes</taxon>
        <taxon>Kitasatosporales</taxon>
        <taxon>Streptomycetaceae</taxon>
        <taxon>Actinacidiphila</taxon>
    </lineage>
</organism>
<dbReference type="AlphaFoldDB" id="A0A9W4DPK5"/>
<evidence type="ECO:0000313" key="2">
    <source>
        <dbReference type="Proteomes" id="UP001152519"/>
    </source>
</evidence>
<evidence type="ECO:0000313" key="1">
    <source>
        <dbReference type="EMBL" id="CAG6395290.1"/>
    </source>
</evidence>
<dbReference type="Gene3D" id="3.30.1310.10">
    <property type="entry name" value="Nucleoid-associated protein YbaB-like domain"/>
    <property type="match status" value="1"/>
</dbReference>
<dbReference type="InterPro" id="IPR036894">
    <property type="entry name" value="YbaB-like_sf"/>
</dbReference>
<protein>
    <recommendedName>
        <fullName evidence="3">YbaB/EbfC DNA-binding family protein</fullName>
    </recommendedName>
</protein>
<reference evidence="1" key="1">
    <citation type="submission" date="2021-05" db="EMBL/GenBank/DDBJ databases">
        <authorList>
            <person name="Arsene-Ploetze F."/>
        </authorList>
    </citation>
    <scope>NUCLEOTIDE SEQUENCE</scope>
    <source>
        <strain evidence="1">DSM 42138</strain>
    </source>
</reference>
<dbReference type="EMBL" id="CAJSLV010000060">
    <property type="protein sequence ID" value="CAG6395290.1"/>
    <property type="molecule type" value="Genomic_DNA"/>
</dbReference>
<proteinExistence type="predicted"/>
<evidence type="ECO:0008006" key="3">
    <source>
        <dbReference type="Google" id="ProtNLM"/>
    </source>
</evidence>
<sequence length="145" mass="15667">MHVPGQYDQQIEDLLAQYNRQRESAAGIRRRINATTATVTGPRQAVKVTVGAQGEVTAIEFPTGAYRRMPPKELADVLLATIEQARSEVLQSTASILADELPAGWDVLGLLQGKADPATVLPEEPVMPQNAHDAIDRGFRGNSHG</sequence>
<dbReference type="GO" id="GO:0003677">
    <property type="term" value="F:DNA binding"/>
    <property type="evidence" value="ECO:0007669"/>
    <property type="project" value="InterPro"/>
</dbReference>
<dbReference type="Pfam" id="PF02575">
    <property type="entry name" value="YbaB_DNA_bd"/>
    <property type="match status" value="1"/>
</dbReference>
<gene>
    <name evidence="1" type="ORF">SCOCK_300099</name>
</gene>
<name>A0A9W4DPK5_9ACTN</name>
<comment type="caution">
    <text evidence="1">The sequence shown here is derived from an EMBL/GenBank/DDBJ whole genome shotgun (WGS) entry which is preliminary data.</text>
</comment>
<dbReference type="InterPro" id="IPR004401">
    <property type="entry name" value="YbaB/EbfC"/>
</dbReference>
<keyword evidence="2" id="KW-1185">Reference proteome</keyword>
<accession>A0A9W4DPK5</accession>